<reference evidence="2 3" key="1">
    <citation type="submission" date="2020-03" db="EMBL/GenBank/DDBJ databases">
        <title>WGS of the type strain of Planosporangium spp.</title>
        <authorList>
            <person name="Thawai C."/>
        </authorList>
    </citation>
    <scope>NUCLEOTIDE SEQUENCE [LARGE SCALE GENOMIC DNA]</scope>
    <source>
        <strain evidence="2 3">TBRC 5610</strain>
    </source>
</reference>
<keyword evidence="3" id="KW-1185">Reference proteome</keyword>
<dbReference type="EMBL" id="JAATVY010000012">
    <property type="protein sequence ID" value="NJC71587.1"/>
    <property type="molecule type" value="Genomic_DNA"/>
</dbReference>
<sequence>MSLISLSGSRYPVAAAHAGGRLRAAGAPGTGQRAYVPRVADKPAADKPAAD</sequence>
<evidence type="ECO:0000313" key="2">
    <source>
        <dbReference type="EMBL" id="NJC71587.1"/>
    </source>
</evidence>
<feature type="region of interest" description="Disordered" evidence="1">
    <location>
        <begin position="23"/>
        <end position="51"/>
    </location>
</feature>
<organism evidence="2 3">
    <name type="scientific">Planosporangium thailandense</name>
    <dbReference type="NCBI Taxonomy" id="765197"/>
    <lineage>
        <taxon>Bacteria</taxon>
        <taxon>Bacillati</taxon>
        <taxon>Actinomycetota</taxon>
        <taxon>Actinomycetes</taxon>
        <taxon>Micromonosporales</taxon>
        <taxon>Micromonosporaceae</taxon>
        <taxon>Planosporangium</taxon>
    </lineage>
</organism>
<evidence type="ECO:0000256" key="1">
    <source>
        <dbReference type="SAM" id="MobiDB-lite"/>
    </source>
</evidence>
<comment type="caution">
    <text evidence="2">The sequence shown here is derived from an EMBL/GenBank/DDBJ whole genome shotgun (WGS) entry which is preliminary data.</text>
</comment>
<accession>A0ABX0Y098</accession>
<dbReference type="RefSeq" id="WP_167926491.1">
    <property type="nucleotide sequence ID" value="NZ_JAATVY010000012.1"/>
</dbReference>
<evidence type="ECO:0000313" key="3">
    <source>
        <dbReference type="Proteomes" id="UP000722989"/>
    </source>
</evidence>
<name>A0ABX0Y098_9ACTN</name>
<gene>
    <name evidence="2" type="ORF">HC031_17945</name>
</gene>
<dbReference type="Proteomes" id="UP000722989">
    <property type="component" value="Unassembled WGS sequence"/>
</dbReference>
<proteinExistence type="predicted"/>
<protein>
    <submittedName>
        <fullName evidence="2">Uncharacterized protein</fullName>
    </submittedName>
</protein>
<feature type="compositionally biased region" description="Basic and acidic residues" evidence="1">
    <location>
        <begin position="39"/>
        <end position="51"/>
    </location>
</feature>